<dbReference type="EMBL" id="VFQC01000001">
    <property type="protein sequence ID" value="TQN33390.1"/>
    <property type="molecule type" value="Genomic_DNA"/>
</dbReference>
<comment type="caution">
    <text evidence="3">The sequence shown here is derived from an EMBL/GenBank/DDBJ whole genome shotgun (WGS) entry which is preliminary data.</text>
</comment>
<dbReference type="OrthoDB" id="9814037at2"/>
<dbReference type="RefSeq" id="WP_141924759.1">
    <property type="nucleotide sequence ID" value="NZ_VFQC01000001.1"/>
</dbReference>
<evidence type="ECO:0000259" key="2">
    <source>
        <dbReference type="Pfam" id="PF13453"/>
    </source>
</evidence>
<keyword evidence="4" id="KW-1185">Reference proteome</keyword>
<sequence>MICPKCQGSMRTYDRMGVHLEQCESCRGIFLDHGELEQIASAEQQHYSAQPPPYQGGGRPDSPPPFQGGDRPPFPSGDRRGYPDSPRPYGKRRKKSFLENLFD</sequence>
<dbReference type="InterPro" id="IPR027392">
    <property type="entry name" value="TF_Znf"/>
</dbReference>
<organism evidence="3 4">
    <name type="scientific">Haloactinospora alba</name>
    <dbReference type="NCBI Taxonomy" id="405555"/>
    <lineage>
        <taxon>Bacteria</taxon>
        <taxon>Bacillati</taxon>
        <taxon>Actinomycetota</taxon>
        <taxon>Actinomycetes</taxon>
        <taxon>Streptosporangiales</taxon>
        <taxon>Nocardiopsidaceae</taxon>
        <taxon>Haloactinospora</taxon>
    </lineage>
</organism>
<feature type="region of interest" description="Disordered" evidence="1">
    <location>
        <begin position="40"/>
        <end position="103"/>
    </location>
</feature>
<dbReference type="AlphaFoldDB" id="A0A543NNI0"/>
<accession>A0A543NNI0</accession>
<reference evidence="3 4" key="1">
    <citation type="submission" date="2019-06" db="EMBL/GenBank/DDBJ databases">
        <title>Sequencing the genomes of 1000 actinobacteria strains.</title>
        <authorList>
            <person name="Klenk H.-P."/>
        </authorList>
    </citation>
    <scope>NUCLEOTIDE SEQUENCE [LARGE SCALE GENOMIC DNA]</scope>
    <source>
        <strain evidence="3 4">DSM 45015</strain>
    </source>
</reference>
<proteinExistence type="predicted"/>
<evidence type="ECO:0000256" key="1">
    <source>
        <dbReference type="SAM" id="MobiDB-lite"/>
    </source>
</evidence>
<dbReference type="Proteomes" id="UP000317422">
    <property type="component" value="Unassembled WGS sequence"/>
</dbReference>
<name>A0A543NNI0_9ACTN</name>
<evidence type="ECO:0000313" key="3">
    <source>
        <dbReference type="EMBL" id="TQN33390.1"/>
    </source>
</evidence>
<feature type="domain" description="Transcription factor zinc-finger" evidence="2">
    <location>
        <begin position="2"/>
        <end position="41"/>
    </location>
</feature>
<evidence type="ECO:0000313" key="4">
    <source>
        <dbReference type="Proteomes" id="UP000317422"/>
    </source>
</evidence>
<gene>
    <name evidence="3" type="ORF">FHX37_3405</name>
</gene>
<dbReference type="Pfam" id="PF13453">
    <property type="entry name" value="Zn_ribbon_TFIIB"/>
    <property type="match status" value="1"/>
</dbReference>
<protein>
    <recommendedName>
        <fullName evidence="2">Transcription factor zinc-finger domain-containing protein</fullName>
    </recommendedName>
</protein>